<keyword evidence="3" id="KW-1185">Reference proteome</keyword>
<dbReference type="EMBL" id="JBHSBL010000019">
    <property type="protein sequence ID" value="MFC4068389.1"/>
    <property type="molecule type" value="Genomic_DNA"/>
</dbReference>
<comment type="caution">
    <text evidence="2">The sequence shown here is derived from an EMBL/GenBank/DDBJ whole genome shotgun (WGS) entry which is preliminary data.</text>
</comment>
<evidence type="ECO:0008006" key="4">
    <source>
        <dbReference type="Google" id="ProtNLM"/>
    </source>
</evidence>
<feature type="region of interest" description="Disordered" evidence="1">
    <location>
        <begin position="186"/>
        <end position="218"/>
    </location>
</feature>
<organism evidence="2 3">
    <name type="scientific">Actinoplanes subglobosus</name>
    <dbReference type="NCBI Taxonomy" id="1547892"/>
    <lineage>
        <taxon>Bacteria</taxon>
        <taxon>Bacillati</taxon>
        <taxon>Actinomycetota</taxon>
        <taxon>Actinomycetes</taxon>
        <taxon>Micromonosporales</taxon>
        <taxon>Micromonosporaceae</taxon>
        <taxon>Actinoplanes</taxon>
    </lineage>
</organism>
<evidence type="ECO:0000256" key="1">
    <source>
        <dbReference type="SAM" id="MobiDB-lite"/>
    </source>
</evidence>
<sequence length="218" mass="23566">MTDRELLDMIKGTPWIDGLLTLFDFEVDRAADGPVEPVTLPGGEPLETIAGDGSGGAFLLVGTDAVRPVLYVGSEGEGGLVAGSLRDALALVVGVSSLHDATAFPVGENDGRALRDFLARADDEIREDWPELDDDRVRLREALGLRPADDDLLRSLQAAAADSGFRPVNEWGDRYRPMLHWLEDAEEASRRTVQASPEPPASRPVRPDEPMPGQLGLF</sequence>
<name>A0ABV8IWT3_9ACTN</name>
<reference evidence="3" key="1">
    <citation type="journal article" date="2019" name="Int. J. Syst. Evol. Microbiol.">
        <title>The Global Catalogue of Microorganisms (GCM) 10K type strain sequencing project: providing services to taxonomists for standard genome sequencing and annotation.</title>
        <authorList>
            <consortium name="The Broad Institute Genomics Platform"/>
            <consortium name="The Broad Institute Genome Sequencing Center for Infectious Disease"/>
            <person name="Wu L."/>
            <person name="Ma J."/>
        </authorList>
    </citation>
    <scope>NUCLEOTIDE SEQUENCE [LARGE SCALE GENOMIC DNA]</scope>
    <source>
        <strain evidence="3">TBRC 5832</strain>
    </source>
</reference>
<evidence type="ECO:0000313" key="3">
    <source>
        <dbReference type="Proteomes" id="UP001595867"/>
    </source>
</evidence>
<accession>A0ABV8IWT3</accession>
<gene>
    <name evidence="2" type="ORF">ACFO0C_25965</name>
</gene>
<protein>
    <recommendedName>
        <fullName evidence="4">SUKH-4 immunity protein of toxin-antitoxin system</fullName>
    </recommendedName>
</protein>
<proteinExistence type="predicted"/>
<evidence type="ECO:0000313" key="2">
    <source>
        <dbReference type="EMBL" id="MFC4068389.1"/>
    </source>
</evidence>
<dbReference type="Proteomes" id="UP001595867">
    <property type="component" value="Unassembled WGS sequence"/>
</dbReference>
<dbReference type="RefSeq" id="WP_378069289.1">
    <property type="nucleotide sequence ID" value="NZ_JBHSBL010000019.1"/>
</dbReference>